<evidence type="ECO:0000313" key="5">
    <source>
        <dbReference type="EMBL" id="GBP80536.1"/>
    </source>
</evidence>
<comment type="similarity">
    <text evidence="1">Belongs to the LCA5 family.</text>
</comment>
<evidence type="ECO:0000313" key="6">
    <source>
        <dbReference type="Proteomes" id="UP000299102"/>
    </source>
</evidence>
<evidence type="ECO:0000256" key="3">
    <source>
        <dbReference type="SAM" id="Coils"/>
    </source>
</evidence>
<dbReference type="Proteomes" id="UP000299102">
    <property type="component" value="Unassembled WGS sequence"/>
</dbReference>
<proteinExistence type="inferred from homology"/>
<dbReference type="GO" id="GO:0042073">
    <property type="term" value="P:intraciliary transport"/>
    <property type="evidence" value="ECO:0007669"/>
    <property type="project" value="TreeGrafter"/>
</dbReference>
<dbReference type="PANTHER" id="PTHR16650:SF6">
    <property type="entry name" value="GH21622P"/>
    <property type="match status" value="1"/>
</dbReference>
<evidence type="ECO:0000259" key="4">
    <source>
        <dbReference type="Pfam" id="PF15619"/>
    </source>
</evidence>
<evidence type="ECO:0000256" key="2">
    <source>
        <dbReference type="ARBA" id="ARBA00023054"/>
    </source>
</evidence>
<protein>
    <submittedName>
        <fullName evidence="5">Lebercilin-like protein</fullName>
    </submittedName>
</protein>
<comment type="caution">
    <text evidence="5">The sequence shown here is derived from an EMBL/GenBank/DDBJ whole genome shotgun (WGS) entry which is preliminary data.</text>
</comment>
<keyword evidence="6" id="KW-1185">Reference proteome</keyword>
<gene>
    <name evidence="5" type="primary">LCA5L</name>
    <name evidence="5" type="ORF">EVAR_39406_1</name>
</gene>
<feature type="domain" description="Lebercilin" evidence="4">
    <location>
        <begin position="59"/>
        <end position="171"/>
    </location>
</feature>
<evidence type="ECO:0000256" key="1">
    <source>
        <dbReference type="ARBA" id="ARBA00010229"/>
    </source>
</evidence>
<reference evidence="5 6" key="1">
    <citation type="journal article" date="2019" name="Commun. Biol.">
        <title>The bagworm genome reveals a unique fibroin gene that provides high tensile strength.</title>
        <authorList>
            <person name="Kono N."/>
            <person name="Nakamura H."/>
            <person name="Ohtoshi R."/>
            <person name="Tomita M."/>
            <person name="Numata K."/>
            <person name="Arakawa K."/>
        </authorList>
    </citation>
    <scope>NUCLEOTIDE SEQUENCE [LARGE SCALE GENOMIC DNA]</scope>
</reference>
<organism evidence="5 6">
    <name type="scientific">Eumeta variegata</name>
    <name type="common">Bagworm moth</name>
    <name type="synonym">Eumeta japonica</name>
    <dbReference type="NCBI Taxonomy" id="151549"/>
    <lineage>
        <taxon>Eukaryota</taxon>
        <taxon>Metazoa</taxon>
        <taxon>Ecdysozoa</taxon>
        <taxon>Arthropoda</taxon>
        <taxon>Hexapoda</taxon>
        <taxon>Insecta</taxon>
        <taxon>Pterygota</taxon>
        <taxon>Neoptera</taxon>
        <taxon>Endopterygota</taxon>
        <taxon>Lepidoptera</taxon>
        <taxon>Glossata</taxon>
        <taxon>Ditrysia</taxon>
        <taxon>Tineoidea</taxon>
        <taxon>Psychidae</taxon>
        <taxon>Oiketicinae</taxon>
        <taxon>Eumeta</taxon>
    </lineage>
</organism>
<dbReference type="EMBL" id="BGZK01001467">
    <property type="protein sequence ID" value="GBP80536.1"/>
    <property type="molecule type" value="Genomic_DNA"/>
</dbReference>
<dbReference type="AlphaFoldDB" id="A0A4C1YW59"/>
<feature type="coiled-coil region" evidence="3">
    <location>
        <begin position="119"/>
        <end position="160"/>
    </location>
</feature>
<dbReference type="Pfam" id="PF15619">
    <property type="entry name" value="Lebercilin"/>
    <property type="match status" value="1"/>
</dbReference>
<dbReference type="InterPro" id="IPR026188">
    <property type="entry name" value="Lebercilin-like"/>
</dbReference>
<dbReference type="GO" id="GO:0005930">
    <property type="term" value="C:axoneme"/>
    <property type="evidence" value="ECO:0007669"/>
    <property type="project" value="TreeGrafter"/>
</dbReference>
<keyword evidence="2 3" id="KW-0175">Coiled coil</keyword>
<name>A0A4C1YW59_EUMVA</name>
<dbReference type="PANTHER" id="PTHR16650">
    <property type="entry name" value="C21ORF13-RELATED"/>
    <property type="match status" value="1"/>
</dbReference>
<dbReference type="InterPro" id="IPR028933">
    <property type="entry name" value="Lebercilin_dom"/>
</dbReference>
<accession>A0A4C1YW59</accession>
<dbReference type="OrthoDB" id="2123794at2759"/>
<sequence length="177" mass="20967">MSIYSFVVDDKQKDLQRKESLETVYSSNSRLNLLQRRKKLNSMNGSMFNHSTRGGDRIAQRVLSAKTHRVKQLQNQLADAHYHLQELGNENRILRALQKKQEVALQRYENSSADLPTVLNSHTEEMRIQQAKFKQLKQQYKEMTTKLKEKDMHLQQLRDEHQHLLELSRDKYGTFQN</sequence>
<dbReference type="STRING" id="151549.A0A4C1YW59"/>